<evidence type="ECO:0000259" key="2">
    <source>
        <dbReference type="PROSITE" id="PS50846"/>
    </source>
</evidence>
<dbReference type="InterPro" id="IPR017969">
    <property type="entry name" value="Heavy-metal-associated_CS"/>
</dbReference>
<gene>
    <name evidence="3" type="ORF">D9Q98_008844</name>
</gene>
<dbReference type="InterPro" id="IPR006121">
    <property type="entry name" value="HMA_dom"/>
</dbReference>
<dbReference type="EMBL" id="SIDB01000011">
    <property type="protein sequence ID" value="KAI3426478.1"/>
    <property type="molecule type" value="Genomic_DNA"/>
</dbReference>
<dbReference type="FunFam" id="3.30.70.100:FF:000001">
    <property type="entry name" value="ATPase copper transporting beta"/>
    <property type="match status" value="1"/>
</dbReference>
<evidence type="ECO:0000313" key="4">
    <source>
        <dbReference type="Proteomes" id="UP001055712"/>
    </source>
</evidence>
<dbReference type="PROSITE" id="PS01047">
    <property type="entry name" value="HMA_1"/>
    <property type="match status" value="1"/>
</dbReference>
<dbReference type="SUPFAM" id="SSF55008">
    <property type="entry name" value="HMA, heavy metal-associated domain"/>
    <property type="match status" value="1"/>
</dbReference>
<evidence type="ECO:0000256" key="1">
    <source>
        <dbReference type="ARBA" id="ARBA00022723"/>
    </source>
</evidence>
<dbReference type="Pfam" id="PF00403">
    <property type="entry name" value="HMA"/>
    <property type="match status" value="1"/>
</dbReference>
<dbReference type="Proteomes" id="UP001055712">
    <property type="component" value="Unassembled WGS sequence"/>
</dbReference>
<reference evidence="3" key="2">
    <citation type="submission" date="2020-11" db="EMBL/GenBank/DDBJ databases">
        <authorList>
            <person name="Cecchin M."/>
            <person name="Marcolungo L."/>
            <person name="Rossato M."/>
            <person name="Girolomoni L."/>
            <person name="Cosentino E."/>
            <person name="Cuine S."/>
            <person name="Li-Beisson Y."/>
            <person name="Delledonne M."/>
            <person name="Ballottari M."/>
        </authorList>
    </citation>
    <scope>NUCLEOTIDE SEQUENCE</scope>
    <source>
        <strain evidence="3">211/11P</strain>
        <tissue evidence="3">Whole cell</tissue>
    </source>
</reference>
<dbReference type="GO" id="GO:0046872">
    <property type="term" value="F:metal ion binding"/>
    <property type="evidence" value="ECO:0007669"/>
    <property type="project" value="UniProtKB-KW"/>
</dbReference>
<feature type="domain" description="HMA" evidence="2">
    <location>
        <begin position="108"/>
        <end position="179"/>
    </location>
</feature>
<comment type="caution">
    <text evidence="3">The sequence shown here is derived from an EMBL/GenBank/DDBJ whole genome shotgun (WGS) entry which is preliminary data.</text>
</comment>
<sequence length="184" mass="19004">MHASVAVLCKAWLDPGARSVFWLRSTHTRVSSSNMAAVTLSLRLLTASLSSRGKSATAAITSAVTAGRSTGSALLRGSKGCGRLITSRPALSLHASAIICTAAGDGVMEVQLKVGGMVCDGCSSRVEEMLQTMAGVKKAHVDLEKGVATVQVDADSQIDALKALEPLAEAIKALGFDAEPHFDP</sequence>
<dbReference type="CDD" id="cd00371">
    <property type="entry name" value="HMA"/>
    <property type="match status" value="1"/>
</dbReference>
<keyword evidence="4" id="KW-1185">Reference proteome</keyword>
<dbReference type="Gene3D" id="3.30.70.100">
    <property type="match status" value="1"/>
</dbReference>
<protein>
    <recommendedName>
        <fullName evidence="2">HMA domain-containing protein</fullName>
    </recommendedName>
</protein>
<name>A0A9D4YU47_CHLVU</name>
<evidence type="ECO:0000313" key="3">
    <source>
        <dbReference type="EMBL" id="KAI3426478.1"/>
    </source>
</evidence>
<dbReference type="OrthoDB" id="689350at2759"/>
<organism evidence="3 4">
    <name type="scientific">Chlorella vulgaris</name>
    <name type="common">Green alga</name>
    <dbReference type="NCBI Taxonomy" id="3077"/>
    <lineage>
        <taxon>Eukaryota</taxon>
        <taxon>Viridiplantae</taxon>
        <taxon>Chlorophyta</taxon>
        <taxon>core chlorophytes</taxon>
        <taxon>Trebouxiophyceae</taxon>
        <taxon>Chlorellales</taxon>
        <taxon>Chlorellaceae</taxon>
        <taxon>Chlorella clade</taxon>
        <taxon>Chlorella</taxon>
    </lineage>
</organism>
<dbReference type="InterPro" id="IPR036163">
    <property type="entry name" value="HMA_dom_sf"/>
</dbReference>
<accession>A0A9D4YU47</accession>
<proteinExistence type="predicted"/>
<dbReference type="AlphaFoldDB" id="A0A9D4YU47"/>
<keyword evidence="1" id="KW-0479">Metal-binding</keyword>
<dbReference type="PROSITE" id="PS50846">
    <property type="entry name" value="HMA_2"/>
    <property type="match status" value="1"/>
</dbReference>
<reference evidence="3" key="1">
    <citation type="journal article" date="2019" name="Plant J.">
        <title>Chlorella vulgaris genome assembly and annotation reveals the molecular basis for metabolic acclimation to high light conditions.</title>
        <authorList>
            <person name="Cecchin M."/>
            <person name="Marcolungo L."/>
            <person name="Rossato M."/>
            <person name="Girolomoni L."/>
            <person name="Cosentino E."/>
            <person name="Cuine S."/>
            <person name="Li-Beisson Y."/>
            <person name="Delledonne M."/>
            <person name="Ballottari M."/>
        </authorList>
    </citation>
    <scope>NUCLEOTIDE SEQUENCE</scope>
    <source>
        <strain evidence="3">211/11P</strain>
    </source>
</reference>